<feature type="domain" description="7TM GPCR serpentine receptor class x (Srx)" evidence="2">
    <location>
        <begin position="98"/>
        <end position="357"/>
    </location>
</feature>
<keyword evidence="1" id="KW-0812">Transmembrane</keyword>
<keyword evidence="1" id="KW-1133">Transmembrane helix</keyword>
<dbReference type="PANTHER" id="PTHR23017:SF42">
    <property type="entry name" value="G-PROTEIN COUPLED RECEPTORS FAMILY 1 PROFILE DOMAIN-CONTAINING PROTEIN"/>
    <property type="match status" value="1"/>
</dbReference>
<dbReference type="Pfam" id="PF10328">
    <property type="entry name" value="7TM_GPCR_Srx"/>
    <property type="match status" value="1"/>
</dbReference>
<dbReference type="AlphaFoldDB" id="A0AAE9EWE0"/>
<protein>
    <recommendedName>
        <fullName evidence="2">7TM GPCR serpentine receptor class x (Srx) domain-containing protein</fullName>
    </recommendedName>
</protein>
<evidence type="ECO:0000256" key="1">
    <source>
        <dbReference type="SAM" id="Phobius"/>
    </source>
</evidence>
<dbReference type="InterPro" id="IPR019430">
    <property type="entry name" value="7TM_GPCR_serpentine_rcpt_Srx"/>
</dbReference>
<sequence length="382" mass="44207">MNMYQGLRTIRRTVQEVWVYISVGLMPLTMIPFVYVLTPNQENAKRAMIRDYKIYPDCVYDINSVIVYYRVPIHLEVENQTSVTLAMQHDILFPVFTFVITVFGIISNSYVFFASQQMTSMNSSFGTITKYQTICNSMMCLCFLSFVPFQLGAFKSYIPITHWVGTTAMISDEISYMCHLLIALNRFFSLYLASFYELVFSVRNTKRMILVIWIVSIIVCTILYEFVGCLYPYNERTLSLQFLDTPMCDHLTWFSDFILNISFAVVTVTINFLTAFKAMRSSRMLVNAAGLQISKQQKQREMNFIRQTFFQGLTVSTGQISYYVLAPHVSNEVALFFLTSLWGFVHAFEGGIIILSNKEMRSAFKKSYRNPQTMPIFITTSR</sequence>
<dbReference type="EMBL" id="CP092624">
    <property type="protein sequence ID" value="UMM32961.1"/>
    <property type="molecule type" value="Genomic_DNA"/>
</dbReference>
<gene>
    <name evidence="3" type="ORF">L5515_006602</name>
</gene>
<feature type="transmembrane region" description="Helical" evidence="1">
    <location>
        <begin position="253"/>
        <end position="276"/>
    </location>
</feature>
<dbReference type="Gene3D" id="1.20.1070.10">
    <property type="entry name" value="Rhodopsin 7-helix transmembrane proteins"/>
    <property type="match status" value="1"/>
</dbReference>
<evidence type="ECO:0000259" key="2">
    <source>
        <dbReference type="Pfam" id="PF10328"/>
    </source>
</evidence>
<dbReference type="CDD" id="cd00637">
    <property type="entry name" value="7tm_classA_rhodopsin-like"/>
    <property type="match status" value="1"/>
</dbReference>
<feature type="transmembrane region" description="Helical" evidence="1">
    <location>
        <begin position="334"/>
        <end position="356"/>
    </location>
</feature>
<evidence type="ECO:0000313" key="3">
    <source>
        <dbReference type="EMBL" id="UMM32961.1"/>
    </source>
</evidence>
<keyword evidence="4" id="KW-1185">Reference proteome</keyword>
<feature type="transmembrane region" description="Helical" evidence="1">
    <location>
        <begin position="174"/>
        <end position="196"/>
    </location>
</feature>
<feature type="transmembrane region" description="Helical" evidence="1">
    <location>
        <begin position="134"/>
        <end position="154"/>
    </location>
</feature>
<keyword evidence="1" id="KW-0472">Membrane</keyword>
<feature type="transmembrane region" description="Helical" evidence="1">
    <location>
        <begin position="17"/>
        <end position="38"/>
    </location>
</feature>
<proteinExistence type="predicted"/>
<evidence type="ECO:0000313" key="4">
    <source>
        <dbReference type="Proteomes" id="UP000829354"/>
    </source>
</evidence>
<name>A0AAE9EWE0_CAEBR</name>
<feature type="transmembrane region" description="Helical" evidence="1">
    <location>
        <begin position="91"/>
        <end position="113"/>
    </location>
</feature>
<dbReference type="Proteomes" id="UP000829354">
    <property type="component" value="Chromosome V"/>
</dbReference>
<organism evidence="3 4">
    <name type="scientific">Caenorhabditis briggsae</name>
    <dbReference type="NCBI Taxonomy" id="6238"/>
    <lineage>
        <taxon>Eukaryota</taxon>
        <taxon>Metazoa</taxon>
        <taxon>Ecdysozoa</taxon>
        <taxon>Nematoda</taxon>
        <taxon>Chromadorea</taxon>
        <taxon>Rhabditida</taxon>
        <taxon>Rhabditina</taxon>
        <taxon>Rhabditomorpha</taxon>
        <taxon>Rhabditoidea</taxon>
        <taxon>Rhabditidae</taxon>
        <taxon>Peloderinae</taxon>
        <taxon>Caenorhabditis</taxon>
    </lineage>
</organism>
<accession>A0AAE9EWE0</accession>
<reference evidence="3 4" key="1">
    <citation type="submission" date="2022-04" db="EMBL/GenBank/DDBJ databases">
        <title>Chromosome-level reference genomes for two strains of Caenorhabditis briggsae: an improved platform for comparative genomics.</title>
        <authorList>
            <person name="Stevens L."/>
            <person name="Andersen E."/>
        </authorList>
    </citation>
    <scope>NUCLEOTIDE SEQUENCE [LARGE SCALE GENOMIC DNA]</scope>
    <source>
        <strain evidence="3">VX34</strain>
        <tissue evidence="3">Whole-organism</tissue>
    </source>
</reference>
<dbReference type="PANTHER" id="PTHR23017">
    <property type="entry name" value="SERPENTINE RECEPTOR, CLASS X"/>
    <property type="match status" value="1"/>
</dbReference>
<dbReference type="SUPFAM" id="SSF81321">
    <property type="entry name" value="Family A G protein-coupled receptor-like"/>
    <property type="match status" value="1"/>
</dbReference>
<feature type="transmembrane region" description="Helical" evidence="1">
    <location>
        <begin position="208"/>
        <end position="233"/>
    </location>
</feature>
<feature type="transmembrane region" description="Helical" evidence="1">
    <location>
        <begin position="304"/>
        <end position="322"/>
    </location>
</feature>